<dbReference type="CDD" id="cd05333">
    <property type="entry name" value="BKR_SDR_c"/>
    <property type="match status" value="1"/>
</dbReference>
<keyword evidence="2" id="KW-0560">Oxidoreductase</keyword>
<feature type="domain" description="Ketoreductase" evidence="3">
    <location>
        <begin position="25"/>
        <end position="198"/>
    </location>
</feature>
<dbReference type="SUPFAM" id="SSF51735">
    <property type="entry name" value="NAD(P)-binding Rossmann-fold domains"/>
    <property type="match status" value="1"/>
</dbReference>
<dbReference type="AlphaFoldDB" id="F6EN99"/>
<dbReference type="InterPro" id="IPR036291">
    <property type="entry name" value="NAD(P)-bd_dom_sf"/>
</dbReference>
<gene>
    <name evidence="4" type="primary">fabG1</name>
    <name evidence="4" type="ordered locus">AS9A_1921</name>
</gene>
<dbReference type="Proteomes" id="UP000009235">
    <property type="component" value="Chromosome"/>
</dbReference>
<dbReference type="GO" id="GO:0016616">
    <property type="term" value="F:oxidoreductase activity, acting on the CH-OH group of donors, NAD or NADP as acceptor"/>
    <property type="evidence" value="ECO:0007669"/>
    <property type="project" value="TreeGrafter"/>
</dbReference>
<evidence type="ECO:0000256" key="2">
    <source>
        <dbReference type="ARBA" id="ARBA00023002"/>
    </source>
</evidence>
<evidence type="ECO:0000313" key="4">
    <source>
        <dbReference type="EMBL" id="AEF40370.1"/>
    </source>
</evidence>
<dbReference type="EMBL" id="CP002786">
    <property type="protein sequence ID" value="AEF40370.1"/>
    <property type="molecule type" value="Genomic_DNA"/>
</dbReference>
<sequence>MSNLLPSPDKLTAMPTDEAAGFTSRSVLVTGGNRGIGLAIARRLVADGHKVAVTHRGSGVPDGLFGVKCDVTDSASVDAAFSEVEAHQGPVEVLVANAGITDDTLLMRMSDEQFERVLDANLTGSFRVAKRATRAMLRARFGRFIFLGSVVGLAGGPGQINYSSSKAGLVGMARSLTRELGSRSITANVVAPGFIETDMTADLADDHKKMIVGAVPAGRAGKPEEVAAVISWLASDDSRYVTGAVIPVDGGLGMGH</sequence>
<dbReference type="InterPro" id="IPR053419">
    <property type="entry name" value="FAS-II_3-oxoacyl-ACP_reductase"/>
</dbReference>
<dbReference type="Gene3D" id="3.40.50.720">
    <property type="entry name" value="NAD(P)-binding Rossmann-like Domain"/>
    <property type="match status" value="1"/>
</dbReference>
<dbReference type="STRING" id="443218.AS9A_1921"/>
<dbReference type="SMART" id="SM00822">
    <property type="entry name" value="PKS_KR"/>
    <property type="match status" value="1"/>
</dbReference>
<protein>
    <submittedName>
        <fullName evidence="4">3-oxoacyl-[acyl-carrier-protein] reductase</fullName>
    </submittedName>
</protein>
<proteinExistence type="inferred from homology"/>
<dbReference type="NCBIfam" id="NF009466">
    <property type="entry name" value="PRK12826.1-2"/>
    <property type="match status" value="1"/>
</dbReference>
<dbReference type="FunFam" id="3.40.50.720:FF:000173">
    <property type="entry name" value="3-oxoacyl-[acyl-carrier protein] reductase"/>
    <property type="match status" value="1"/>
</dbReference>
<dbReference type="PANTHER" id="PTHR42760:SF133">
    <property type="entry name" value="3-OXOACYL-[ACYL-CARRIER-PROTEIN] REDUCTASE"/>
    <property type="match status" value="1"/>
</dbReference>
<evidence type="ECO:0000256" key="1">
    <source>
        <dbReference type="ARBA" id="ARBA00006484"/>
    </source>
</evidence>
<dbReference type="PANTHER" id="PTHR42760">
    <property type="entry name" value="SHORT-CHAIN DEHYDROGENASES/REDUCTASES FAMILY MEMBER"/>
    <property type="match status" value="1"/>
</dbReference>
<organism evidence="4 5">
    <name type="scientific">Hoyosella subflava (strain DSM 45089 / JCM 17490 / NBRC 109087 / DQS3-9A1)</name>
    <name type="common">Amycolicicoccus subflavus</name>
    <dbReference type="NCBI Taxonomy" id="443218"/>
    <lineage>
        <taxon>Bacteria</taxon>
        <taxon>Bacillati</taxon>
        <taxon>Actinomycetota</taxon>
        <taxon>Actinomycetes</taxon>
        <taxon>Mycobacteriales</taxon>
        <taxon>Hoyosellaceae</taxon>
        <taxon>Hoyosella</taxon>
    </lineage>
</organism>
<accession>F6EN99</accession>
<dbReference type="HOGENOM" id="CLU_010194_1_3_11"/>
<keyword evidence="5" id="KW-1185">Reference proteome</keyword>
<reference evidence="4 5" key="1">
    <citation type="journal article" date="2011" name="J. Bacteriol.">
        <title>Complete genome sequence of Amycolicicoccus subflavus DQS3-9A1T, an actinomycete isolated from crude oil-polluted soil.</title>
        <authorList>
            <person name="Cai M."/>
            <person name="Chen W.M."/>
            <person name="Nie Y."/>
            <person name="Chi C.Q."/>
            <person name="Wang Y.N."/>
            <person name="Tang Y.Q."/>
            <person name="Li G.Y."/>
            <person name="Wu X.L."/>
        </authorList>
    </citation>
    <scope>NUCLEOTIDE SEQUENCE [LARGE SCALE GENOMIC DNA]</scope>
    <source>
        <strain evidence="5">DSM 45089 / DQS3-9A1</strain>
    </source>
</reference>
<dbReference type="InterPro" id="IPR057326">
    <property type="entry name" value="KR_dom"/>
</dbReference>
<dbReference type="InterPro" id="IPR002347">
    <property type="entry name" value="SDR_fam"/>
</dbReference>
<evidence type="ECO:0000313" key="5">
    <source>
        <dbReference type="Proteomes" id="UP000009235"/>
    </source>
</evidence>
<evidence type="ECO:0000259" key="3">
    <source>
        <dbReference type="SMART" id="SM00822"/>
    </source>
</evidence>
<name>F6EN99_HOYSD</name>
<dbReference type="PRINTS" id="PR00081">
    <property type="entry name" value="GDHRDH"/>
</dbReference>
<dbReference type="KEGG" id="asd:AS9A_1921"/>
<dbReference type="PRINTS" id="PR00080">
    <property type="entry name" value="SDRFAMILY"/>
</dbReference>
<dbReference type="NCBIfam" id="NF040605">
    <property type="entry name" value="mycolic_FabG1"/>
    <property type="match status" value="1"/>
</dbReference>
<dbReference type="Pfam" id="PF13561">
    <property type="entry name" value="adh_short_C2"/>
    <property type="match status" value="1"/>
</dbReference>
<dbReference type="eggNOG" id="COG1028">
    <property type="taxonomic scope" value="Bacteria"/>
</dbReference>
<comment type="similarity">
    <text evidence="1">Belongs to the short-chain dehydrogenases/reductases (SDR) family.</text>
</comment>